<evidence type="ECO:0000259" key="12">
    <source>
        <dbReference type="Pfam" id="PF13614"/>
    </source>
</evidence>
<feature type="coiled-coil region" evidence="9">
    <location>
        <begin position="314"/>
        <end position="362"/>
    </location>
</feature>
<comment type="catalytic activity">
    <reaction evidence="8">
        <text>L-tyrosyl-[protein] + ATP = O-phospho-L-tyrosyl-[protein] + ADP + H(+)</text>
        <dbReference type="Rhea" id="RHEA:10596"/>
        <dbReference type="Rhea" id="RHEA-COMP:10136"/>
        <dbReference type="Rhea" id="RHEA-COMP:20101"/>
        <dbReference type="ChEBI" id="CHEBI:15378"/>
        <dbReference type="ChEBI" id="CHEBI:30616"/>
        <dbReference type="ChEBI" id="CHEBI:46858"/>
        <dbReference type="ChEBI" id="CHEBI:61978"/>
        <dbReference type="ChEBI" id="CHEBI:456216"/>
        <dbReference type="EC" id="2.7.10.2"/>
    </reaction>
</comment>
<gene>
    <name evidence="13" type="primary">ywqD</name>
    <name evidence="13" type="ORF">V22_05250</name>
</gene>
<protein>
    <recommendedName>
        <fullName evidence="2">non-specific protein-tyrosine kinase</fullName>
        <ecNumber evidence="2">2.7.10.2</ecNumber>
    </recommendedName>
</protein>
<feature type="compositionally biased region" description="Polar residues" evidence="10">
    <location>
        <begin position="285"/>
        <end position="298"/>
    </location>
</feature>
<keyword evidence="11" id="KW-1133">Transmembrane helix</keyword>
<organism evidence="13 14">
    <name type="scientific">Calycomorphotria hydatis</name>
    <dbReference type="NCBI Taxonomy" id="2528027"/>
    <lineage>
        <taxon>Bacteria</taxon>
        <taxon>Pseudomonadati</taxon>
        <taxon>Planctomycetota</taxon>
        <taxon>Planctomycetia</taxon>
        <taxon>Planctomycetales</taxon>
        <taxon>Planctomycetaceae</taxon>
        <taxon>Calycomorphotria</taxon>
    </lineage>
</organism>
<dbReference type="EMBL" id="CP036316">
    <property type="protein sequence ID" value="QDT63305.1"/>
    <property type="molecule type" value="Genomic_DNA"/>
</dbReference>
<feature type="transmembrane region" description="Helical" evidence="11">
    <location>
        <begin position="38"/>
        <end position="60"/>
    </location>
</feature>
<sequence length="760" mass="85188">MLPALPAGQVPAITTAMMPAESRPIDHRGLWSAFRRRWLWATLGGGIVGLCAAAVVYFMMETPYHAFAEIRMKSVQERLLFNTAEAQTSFQTFKQTQMKLVKSPFVLNAALRRPEVARLTTVRGENHPVDWLEQEVEVSSPATEFIRISLRGEHPADLAAIVNAVTTCYMEEIVNSEENRRGERLRRLERIQSNLEEELRTKYMSQRRLAETLHTSDSETVTVKHQLDLEYFSELRKKLAETRFELTRAKIQLAVLENARKEAEERNRASEETESVADDKKSVTDTDGNSSDSESTHNIPEELILARLAQEPQLESQATEVLQLERQLETLKDRVKEDHPELARVAAKLEAGQKEYEKLEQQLRPAIIEDLILQRERQSEATLTGVQSQIELLQAEYDYLTKELENQKADEKRTGTLSYELETVNKAIEQTEKIVQNVKDEIQRLQIELQSPSRIALHRKAEPPRTRETGRKLKLASVAGFGMFGLIFIGVIWIESLTRRVCSLNTVVDELRMRVIGGVPLVPRNVTGSPKPDDDARRVFWKSRLTESIDAARTMILKESENSGLQVVLIASALGGEGKSTLACHLSSSLARAGRKTLLIDGDMRRPSVHEVFDIPLGPGLSEVLLGDIDAEDAITSPNADAPFILPAGKFDRTVLRQLSMGKAEQIVESLRGQYDLIILDSSPILPVTDTLLLAPAADGVVFSIRRDVSRVSKVSAASERLAMLDIPILGAVVIGIDQSAYGVMYNERYRYAYGYPGTK</sequence>
<keyword evidence="7" id="KW-0829">Tyrosine-protein kinase</keyword>
<dbReference type="GO" id="GO:0005524">
    <property type="term" value="F:ATP binding"/>
    <property type="evidence" value="ECO:0007669"/>
    <property type="project" value="UniProtKB-KW"/>
</dbReference>
<feature type="domain" description="AAA" evidence="12">
    <location>
        <begin position="566"/>
        <end position="705"/>
    </location>
</feature>
<dbReference type="Pfam" id="PF13614">
    <property type="entry name" value="AAA_31"/>
    <property type="match status" value="1"/>
</dbReference>
<feature type="coiled-coil region" evidence="9">
    <location>
        <begin position="390"/>
        <end position="448"/>
    </location>
</feature>
<evidence type="ECO:0000256" key="2">
    <source>
        <dbReference type="ARBA" id="ARBA00011903"/>
    </source>
</evidence>
<comment type="similarity">
    <text evidence="1">Belongs to the CpsD/CapB family.</text>
</comment>
<evidence type="ECO:0000256" key="10">
    <source>
        <dbReference type="SAM" id="MobiDB-lite"/>
    </source>
</evidence>
<keyword evidence="5 13" id="KW-0418">Kinase</keyword>
<feature type="compositionally biased region" description="Basic and acidic residues" evidence="10">
    <location>
        <begin position="262"/>
        <end position="284"/>
    </location>
</feature>
<dbReference type="PANTHER" id="PTHR32309">
    <property type="entry name" value="TYROSINE-PROTEIN KINASE"/>
    <property type="match status" value="1"/>
</dbReference>
<dbReference type="KEGG" id="chya:V22_05250"/>
<evidence type="ECO:0000256" key="4">
    <source>
        <dbReference type="ARBA" id="ARBA00022741"/>
    </source>
</evidence>
<evidence type="ECO:0000256" key="1">
    <source>
        <dbReference type="ARBA" id="ARBA00007316"/>
    </source>
</evidence>
<dbReference type="Gene3D" id="3.40.50.300">
    <property type="entry name" value="P-loop containing nucleotide triphosphate hydrolases"/>
    <property type="match status" value="1"/>
</dbReference>
<keyword evidence="9" id="KW-0175">Coiled coil</keyword>
<evidence type="ECO:0000313" key="14">
    <source>
        <dbReference type="Proteomes" id="UP000319976"/>
    </source>
</evidence>
<feature type="transmembrane region" description="Helical" evidence="11">
    <location>
        <begin position="475"/>
        <end position="494"/>
    </location>
</feature>
<name>A0A517T4K9_9PLAN</name>
<dbReference type="CDD" id="cd05387">
    <property type="entry name" value="BY-kinase"/>
    <property type="match status" value="1"/>
</dbReference>
<evidence type="ECO:0000256" key="6">
    <source>
        <dbReference type="ARBA" id="ARBA00022840"/>
    </source>
</evidence>
<evidence type="ECO:0000256" key="11">
    <source>
        <dbReference type="SAM" id="Phobius"/>
    </source>
</evidence>
<reference evidence="13 14" key="1">
    <citation type="submission" date="2019-02" db="EMBL/GenBank/DDBJ databases">
        <title>Deep-cultivation of Planctomycetes and their phenomic and genomic characterization uncovers novel biology.</title>
        <authorList>
            <person name="Wiegand S."/>
            <person name="Jogler M."/>
            <person name="Boedeker C."/>
            <person name="Pinto D."/>
            <person name="Vollmers J."/>
            <person name="Rivas-Marin E."/>
            <person name="Kohn T."/>
            <person name="Peeters S.H."/>
            <person name="Heuer A."/>
            <person name="Rast P."/>
            <person name="Oberbeckmann S."/>
            <person name="Bunk B."/>
            <person name="Jeske O."/>
            <person name="Meyerdierks A."/>
            <person name="Storesund J.E."/>
            <person name="Kallscheuer N."/>
            <person name="Luecker S."/>
            <person name="Lage O.M."/>
            <person name="Pohl T."/>
            <person name="Merkel B.J."/>
            <person name="Hornburger P."/>
            <person name="Mueller R.-W."/>
            <person name="Bruemmer F."/>
            <person name="Labrenz M."/>
            <person name="Spormann A.M."/>
            <person name="Op den Camp H."/>
            <person name="Overmann J."/>
            <person name="Amann R."/>
            <person name="Jetten M.S.M."/>
            <person name="Mascher T."/>
            <person name="Medema M.H."/>
            <person name="Devos D.P."/>
            <person name="Kaster A.-K."/>
            <person name="Ovreas L."/>
            <person name="Rohde M."/>
            <person name="Galperin M.Y."/>
            <person name="Jogler C."/>
        </authorList>
    </citation>
    <scope>NUCLEOTIDE SEQUENCE [LARGE SCALE GENOMIC DNA]</scope>
    <source>
        <strain evidence="13 14">V22</strain>
    </source>
</reference>
<feature type="region of interest" description="Disordered" evidence="10">
    <location>
        <begin position="262"/>
        <end position="299"/>
    </location>
</feature>
<dbReference type="InterPro" id="IPR005702">
    <property type="entry name" value="Wzc-like_C"/>
</dbReference>
<evidence type="ECO:0000256" key="5">
    <source>
        <dbReference type="ARBA" id="ARBA00022777"/>
    </source>
</evidence>
<evidence type="ECO:0000313" key="13">
    <source>
        <dbReference type="EMBL" id="QDT63305.1"/>
    </source>
</evidence>
<dbReference type="SUPFAM" id="SSF52540">
    <property type="entry name" value="P-loop containing nucleoside triphosphate hydrolases"/>
    <property type="match status" value="1"/>
</dbReference>
<dbReference type="GO" id="GO:0004715">
    <property type="term" value="F:non-membrane spanning protein tyrosine kinase activity"/>
    <property type="evidence" value="ECO:0007669"/>
    <property type="project" value="UniProtKB-EC"/>
</dbReference>
<dbReference type="Proteomes" id="UP000319976">
    <property type="component" value="Chromosome"/>
</dbReference>
<dbReference type="NCBIfam" id="TIGR01007">
    <property type="entry name" value="eps_fam"/>
    <property type="match status" value="1"/>
</dbReference>
<dbReference type="GO" id="GO:0005886">
    <property type="term" value="C:plasma membrane"/>
    <property type="evidence" value="ECO:0007669"/>
    <property type="project" value="TreeGrafter"/>
</dbReference>
<dbReference type="InterPro" id="IPR027417">
    <property type="entry name" value="P-loop_NTPase"/>
</dbReference>
<keyword evidence="11" id="KW-0472">Membrane</keyword>
<dbReference type="EC" id="2.7.10.2" evidence="2"/>
<evidence type="ECO:0000256" key="3">
    <source>
        <dbReference type="ARBA" id="ARBA00022679"/>
    </source>
</evidence>
<dbReference type="AlphaFoldDB" id="A0A517T4K9"/>
<keyword evidence="6" id="KW-0067">ATP-binding</keyword>
<evidence type="ECO:0000256" key="8">
    <source>
        <dbReference type="ARBA" id="ARBA00051245"/>
    </source>
</evidence>
<keyword evidence="3 13" id="KW-0808">Transferase</keyword>
<evidence type="ECO:0000256" key="7">
    <source>
        <dbReference type="ARBA" id="ARBA00023137"/>
    </source>
</evidence>
<keyword evidence="14" id="KW-1185">Reference proteome</keyword>
<proteinExistence type="inferred from homology"/>
<evidence type="ECO:0000256" key="9">
    <source>
        <dbReference type="SAM" id="Coils"/>
    </source>
</evidence>
<keyword evidence="11" id="KW-0812">Transmembrane</keyword>
<keyword evidence="4" id="KW-0547">Nucleotide-binding</keyword>
<dbReference type="InterPro" id="IPR025669">
    <property type="entry name" value="AAA_dom"/>
</dbReference>
<dbReference type="PANTHER" id="PTHR32309:SF13">
    <property type="entry name" value="FERRIC ENTEROBACTIN TRANSPORT PROTEIN FEPE"/>
    <property type="match status" value="1"/>
</dbReference>
<accession>A0A517T4K9</accession>
<dbReference type="InterPro" id="IPR050445">
    <property type="entry name" value="Bact_polysacc_biosynth/exp"/>
</dbReference>